<evidence type="ECO:0000313" key="2">
    <source>
        <dbReference type="EMBL" id="SEK92010.1"/>
    </source>
</evidence>
<dbReference type="Gene3D" id="3.90.960.10">
    <property type="entry name" value="YbaK/aminoacyl-tRNA synthetase-associated domain"/>
    <property type="match status" value="1"/>
</dbReference>
<evidence type="ECO:0000259" key="1">
    <source>
        <dbReference type="Pfam" id="PF04073"/>
    </source>
</evidence>
<dbReference type="SUPFAM" id="SSF55826">
    <property type="entry name" value="YbaK/ProRS associated domain"/>
    <property type="match status" value="1"/>
</dbReference>
<organism evidence="2 3">
    <name type="scientific">Pseudobutyrivibrio ruminis</name>
    <dbReference type="NCBI Taxonomy" id="46206"/>
    <lineage>
        <taxon>Bacteria</taxon>
        <taxon>Bacillati</taxon>
        <taxon>Bacillota</taxon>
        <taxon>Clostridia</taxon>
        <taxon>Lachnospirales</taxon>
        <taxon>Lachnospiraceae</taxon>
        <taxon>Pseudobutyrivibrio</taxon>
    </lineage>
</organism>
<protein>
    <submittedName>
        <fullName evidence="2">Cys-tRNA(Pro) deacylase, prolyl-tRNA editing enzyme YbaK/EbsC</fullName>
    </submittedName>
</protein>
<evidence type="ECO:0000313" key="3">
    <source>
        <dbReference type="Proteomes" id="UP000182321"/>
    </source>
</evidence>
<proteinExistence type="predicted"/>
<dbReference type="AlphaFoldDB" id="A0A1H7KZN2"/>
<dbReference type="InterPro" id="IPR007214">
    <property type="entry name" value="YbaK/aa-tRNA-synth-assoc-dom"/>
</dbReference>
<feature type="domain" description="YbaK/aminoacyl-tRNA synthetase-associated" evidence="1">
    <location>
        <begin position="23"/>
        <end position="139"/>
    </location>
</feature>
<accession>A0A1H7KZN2</accession>
<dbReference type="EMBL" id="FNZX01000014">
    <property type="protein sequence ID" value="SEK92010.1"/>
    <property type="molecule type" value="Genomic_DNA"/>
</dbReference>
<dbReference type="PANTHER" id="PTHR30411">
    <property type="entry name" value="CYTOPLASMIC PROTEIN"/>
    <property type="match status" value="1"/>
</dbReference>
<keyword evidence="3" id="KW-1185">Reference proteome</keyword>
<sequence>MINEKVKAFLDEKSLGDRLTVHTETIDTVEHAAQQIGCTEPEIAKTLSFVVEDKPVIVVMAGDGKVNSSKFKSYFHTKPHMIPRDQVKEITGFQPGGVCPFAVPEDIPIWLDVSMQRFEYVHPAGGNEFTSVKITPDELELASGAEGWVDICKGWNDNE</sequence>
<reference evidence="3" key="1">
    <citation type="submission" date="2016-10" db="EMBL/GenBank/DDBJ databases">
        <authorList>
            <person name="Varghese N."/>
        </authorList>
    </citation>
    <scope>NUCLEOTIDE SEQUENCE [LARGE SCALE GENOMIC DNA]</scope>
    <source>
        <strain evidence="3">ACV-9</strain>
    </source>
</reference>
<dbReference type="InterPro" id="IPR036754">
    <property type="entry name" value="YbaK/aa-tRNA-synt-asso_dom_sf"/>
</dbReference>
<dbReference type="PANTHER" id="PTHR30411:SF1">
    <property type="entry name" value="CYTOPLASMIC PROTEIN"/>
    <property type="match status" value="1"/>
</dbReference>
<dbReference type="Proteomes" id="UP000182321">
    <property type="component" value="Unassembled WGS sequence"/>
</dbReference>
<name>A0A1H7KZN2_9FIRM</name>
<dbReference type="RefSeq" id="WP_044935562.1">
    <property type="nucleotide sequence ID" value="NZ_FNZX01000014.1"/>
</dbReference>
<dbReference type="GO" id="GO:0002161">
    <property type="term" value="F:aminoacyl-tRNA deacylase activity"/>
    <property type="evidence" value="ECO:0007669"/>
    <property type="project" value="InterPro"/>
</dbReference>
<gene>
    <name evidence="2" type="ORF">SAMN02910377_02185</name>
</gene>
<dbReference type="Pfam" id="PF04073">
    <property type="entry name" value="tRNA_edit"/>
    <property type="match status" value="1"/>
</dbReference>
<dbReference type="CDD" id="cd04333">
    <property type="entry name" value="ProX_deacylase"/>
    <property type="match status" value="1"/>
</dbReference>